<dbReference type="InterPro" id="IPR001647">
    <property type="entry name" value="HTH_TetR"/>
</dbReference>
<evidence type="ECO:0000256" key="4">
    <source>
        <dbReference type="PROSITE-ProRule" id="PRU00335"/>
    </source>
</evidence>
<keyword evidence="7" id="KW-1185">Reference proteome</keyword>
<dbReference type="InterPro" id="IPR009057">
    <property type="entry name" value="Homeodomain-like_sf"/>
</dbReference>
<evidence type="ECO:0000256" key="2">
    <source>
        <dbReference type="ARBA" id="ARBA00023125"/>
    </source>
</evidence>
<dbReference type="PANTHER" id="PTHR47506:SF7">
    <property type="entry name" value="TRANSCRIPTIONAL REGULATORY PROTEIN"/>
    <property type="match status" value="1"/>
</dbReference>
<dbReference type="STRING" id="695939.SAMN00790413_06234"/>
<accession>A0A1W1VUB3</accession>
<dbReference type="PANTHER" id="PTHR47506">
    <property type="entry name" value="TRANSCRIPTIONAL REGULATORY PROTEIN"/>
    <property type="match status" value="1"/>
</dbReference>
<keyword evidence="1" id="KW-0805">Transcription regulation</keyword>
<dbReference type="RefSeq" id="WP_084051094.1">
    <property type="nucleotide sequence ID" value="NZ_FWWU01000010.1"/>
</dbReference>
<dbReference type="OrthoDB" id="9785164at2"/>
<dbReference type="InterPro" id="IPR036271">
    <property type="entry name" value="Tet_transcr_reg_TetR-rel_C_sf"/>
</dbReference>
<dbReference type="SUPFAM" id="SSF48498">
    <property type="entry name" value="Tetracyclin repressor-like, C-terminal domain"/>
    <property type="match status" value="1"/>
</dbReference>
<organism evidence="6 7">
    <name type="scientific">Deinococcus hopiensis KR-140</name>
    <dbReference type="NCBI Taxonomy" id="695939"/>
    <lineage>
        <taxon>Bacteria</taxon>
        <taxon>Thermotogati</taxon>
        <taxon>Deinococcota</taxon>
        <taxon>Deinococci</taxon>
        <taxon>Deinococcales</taxon>
        <taxon>Deinococcaceae</taxon>
        <taxon>Deinococcus</taxon>
    </lineage>
</organism>
<keyword evidence="3" id="KW-0804">Transcription</keyword>
<keyword evidence="2 4" id="KW-0238">DNA-binding</keyword>
<dbReference type="SUPFAM" id="SSF46689">
    <property type="entry name" value="Homeodomain-like"/>
    <property type="match status" value="1"/>
</dbReference>
<evidence type="ECO:0000313" key="6">
    <source>
        <dbReference type="EMBL" id="SMB96948.1"/>
    </source>
</evidence>
<proteinExistence type="predicted"/>
<protein>
    <submittedName>
        <fullName evidence="6">Transcriptional regulator, TetR family</fullName>
    </submittedName>
</protein>
<sequence length="185" mass="19876">MPRVSKAQAAQNRQRTVQAAAELFRERGVDHVSVQDIMAAVGLTHGGFYRQFDSKEALVPEAARHAYDTMAARLADLDASAEDHAAAQREFIRTYLSPTHRDHPGKGCPTAGLIHDITRSDNADTRDLLTDGVAKLGQWLNQPGRDGVVTVCTLLGALLVSRAAAGTPLSGQVLERVSAELASPR</sequence>
<dbReference type="Gene3D" id="1.10.10.60">
    <property type="entry name" value="Homeodomain-like"/>
    <property type="match status" value="1"/>
</dbReference>
<reference evidence="6 7" key="1">
    <citation type="submission" date="2017-04" db="EMBL/GenBank/DDBJ databases">
        <authorList>
            <person name="Afonso C.L."/>
            <person name="Miller P.J."/>
            <person name="Scott M.A."/>
            <person name="Spackman E."/>
            <person name="Goraichik I."/>
            <person name="Dimitrov K.M."/>
            <person name="Suarez D.L."/>
            <person name="Swayne D.E."/>
        </authorList>
    </citation>
    <scope>NUCLEOTIDE SEQUENCE [LARGE SCALE GENOMIC DNA]</scope>
    <source>
        <strain evidence="6 7">KR-140</strain>
    </source>
</reference>
<dbReference type="GO" id="GO:0003677">
    <property type="term" value="F:DNA binding"/>
    <property type="evidence" value="ECO:0007669"/>
    <property type="project" value="UniProtKB-UniRule"/>
</dbReference>
<dbReference type="Proteomes" id="UP000192582">
    <property type="component" value="Unassembled WGS sequence"/>
</dbReference>
<evidence type="ECO:0000313" key="7">
    <source>
        <dbReference type="Proteomes" id="UP000192582"/>
    </source>
</evidence>
<evidence type="ECO:0000256" key="3">
    <source>
        <dbReference type="ARBA" id="ARBA00023163"/>
    </source>
</evidence>
<feature type="DNA-binding region" description="H-T-H motif" evidence="4">
    <location>
        <begin position="33"/>
        <end position="52"/>
    </location>
</feature>
<dbReference type="Pfam" id="PF00440">
    <property type="entry name" value="TetR_N"/>
    <property type="match status" value="1"/>
</dbReference>
<gene>
    <name evidence="6" type="ORF">SAMN00790413_06234</name>
</gene>
<dbReference type="PROSITE" id="PS50977">
    <property type="entry name" value="HTH_TETR_2"/>
    <property type="match status" value="1"/>
</dbReference>
<dbReference type="EMBL" id="FWWU01000010">
    <property type="protein sequence ID" value="SMB96948.1"/>
    <property type="molecule type" value="Genomic_DNA"/>
</dbReference>
<evidence type="ECO:0000259" key="5">
    <source>
        <dbReference type="PROSITE" id="PS50977"/>
    </source>
</evidence>
<name>A0A1W1VUB3_9DEIO</name>
<feature type="domain" description="HTH tetR-type" evidence="5">
    <location>
        <begin position="10"/>
        <end position="70"/>
    </location>
</feature>
<dbReference type="Gene3D" id="1.10.357.10">
    <property type="entry name" value="Tetracycline Repressor, domain 2"/>
    <property type="match status" value="1"/>
</dbReference>
<dbReference type="AlphaFoldDB" id="A0A1W1VUB3"/>
<dbReference type="PRINTS" id="PR00455">
    <property type="entry name" value="HTHTETR"/>
</dbReference>
<evidence type="ECO:0000256" key="1">
    <source>
        <dbReference type="ARBA" id="ARBA00023015"/>
    </source>
</evidence>